<dbReference type="Proteomes" id="UP000178240">
    <property type="component" value="Unassembled WGS sequence"/>
</dbReference>
<comment type="subcellular location">
    <subcellularLocation>
        <location evidence="1 8">Cell membrane</location>
        <topology evidence="1 8">Multi-pass membrane protein</topology>
    </subcellularLocation>
</comment>
<feature type="transmembrane region" description="Helical" evidence="8">
    <location>
        <begin position="96"/>
        <end position="115"/>
    </location>
</feature>
<evidence type="ECO:0000256" key="6">
    <source>
        <dbReference type="ARBA" id="ARBA00022989"/>
    </source>
</evidence>
<sequence>MNFSLILIFTVVIFLGYFLKGLAGFGGALFSVSILIIFFEVRDVVPIISIVDIASGFILLPRIRNYINKRMLITISAGLCVGTTIGVYFLKSFSNHALEIIFAVLVIFFSLRMLFYSNFIIHKLNKLKIFFGSFFGLIAGITGGMFGADGPPVVLYLSNQIKDKNFLRGTLISIFLVGAIWRNFIYFSIDFFTVQVYQISLLMIPVLFMATFLGSKVNYKMNEKTYRLVTSFILLISGAIILVR</sequence>
<dbReference type="PANTHER" id="PTHR30269">
    <property type="entry name" value="TRANSMEMBRANE PROTEIN YFCA"/>
    <property type="match status" value="1"/>
</dbReference>
<feature type="transmembrane region" description="Helical" evidence="8">
    <location>
        <begin position="196"/>
        <end position="214"/>
    </location>
</feature>
<evidence type="ECO:0000256" key="4">
    <source>
        <dbReference type="ARBA" id="ARBA00022475"/>
    </source>
</evidence>
<dbReference type="STRING" id="1797535.A2744_00270"/>
<dbReference type="PANTHER" id="PTHR30269:SF37">
    <property type="entry name" value="MEMBRANE TRANSPORTER PROTEIN"/>
    <property type="match status" value="1"/>
</dbReference>
<evidence type="ECO:0000256" key="5">
    <source>
        <dbReference type="ARBA" id="ARBA00022692"/>
    </source>
</evidence>
<keyword evidence="5 8" id="KW-0812">Transmembrane</keyword>
<protein>
    <recommendedName>
        <fullName evidence="8">Probable membrane transporter protein</fullName>
    </recommendedName>
</protein>
<name>A0A1G1Y2N6_9BACT</name>
<feature type="transmembrane region" description="Helical" evidence="8">
    <location>
        <begin position="44"/>
        <end position="60"/>
    </location>
</feature>
<feature type="transmembrane region" description="Helical" evidence="8">
    <location>
        <begin position="127"/>
        <end position="146"/>
    </location>
</feature>
<evidence type="ECO:0000256" key="3">
    <source>
        <dbReference type="ARBA" id="ARBA00022448"/>
    </source>
</evidence>
<keyword evidence="6 8" id="KW-1133">Transmembrane helix</keyword>
<dbReference type="Pfam" id="PF01925">
    <property type="entry name" value="TauE"/>
    <property type="match status" value="1"/>
</dbReference>
<evidence type="ECO:0000256" key="1">
    <source>
        <dbReference type="ARBA" id="ARBA00004651"/>
    </source>
</evidence>
<gene>
    <name evidence="9" type="ORF">A2744_00270</name>
</gene>
<evidence type="ECO:0000313" key="10">
    <source>
        <dbReference type="Proteomes" id="UP000178240"/>
    </source>
</evidence>
<dbReference type="GO" id="GO:0005886">
    <property type="term" value="C:plasma membrane"/>
    <property type="evidence" value="ECO:0007669"/>
    <property type="project" value="UniProtKB-SubCell"/>
</dbReference>
<keyword evidence="3" id="KW-0813">Transport</keyword>
<proteinExistence type="inferred from homology"/>
<feature type="transmembrane region" description="Helical" evidence="8">
    <location>
        <begin position="166"/>
        <end position="184"/>
    </location>
</feature>
<comment type="caution">
    <text evidence="9">The sequence shown here is derived from an EMBL/GenBank/DDBJ whole genome shotgun (WGS) entry which is preliminary data.</text>
</comment>
<dbReference type="InterPro" id="IPR002781">
    <property type="entry name" value="TM_pro_TauE-like"/>
</dbReference>
<evidence type="ECO:0000256" key="2">
    <source>
        <dbReference type="ARBA" id="ARBA00009142"/>
    </source>
</evidence>
<evidence type="ECO:0000256" key="7">
    <source>
        <dbReference type="ARBA" id="ARBA00023136"/>
    </source>
</evidence>
<accession>A0A1G1Y2N6</accession>
<evidence type="ECO:0000256" key="8">
    <source>
        <dbReference type="RuleBase" id="RU363041"/>
    </source>
</evidence>
<keyword evidence="7 8" id="KW-0472">Membrane</keyword>
<comment type="similarity">
    <text evidence="2 8">Belongs to the 4-toluene sulfonate uptake permease (TSUP) (TC 2.A.102) family.</text>
</comment>
<evidence type="ECO:0000313" key="9">
    <source>
        <dbReference type="EMBL" id="OGY45827.1"/>
    </source>
</evidence>
<keyword evidence="4 8" id="KW-1003">Cell membrane</keyword>
<dbReference type="InterPro" id="IPR052017">
    <property type="entry name" value="TSUP"/>
</dbReference>
<dbReference type="EMBL" id="MHIE01000011">
    <property type="protein sequence ID" value="OGY45827.1"/>
    <property type="molecule type" value="Genomic_DNA"/>
</dbReference>
<feature type="transmembrane region" description="Helical" evidence="8">
    <location>
        <begin position="72"/>
        <end position="90"/>
    </location>
</feature>
<feature type="transmembrane region" description="Helical" evidence="8">
    <location>
        <begin position="7"/>
        <end position="38"/>
    </location>
</feature>
<feature type="transmembrane region" description="Helical" evidence="8">
    <location>
        <begin position="226"/>
        <end position="243"/>
    </location>
</feature>
<dbReference type="AlphaFoldDB" id="A0A1G1Y2N6"/>
<organism evidence="9 10">
    <name type="scientific">Candidatus Buchananbacteria bacterium RIFCSPHIGHO2_01_FULL_44_11</name>
    <dbReference type="NCBI Taxonomy" id="1797535"/>
    <lineage>
        <taxon>Bacteria</taxon>
        <taxon>Candidatus Buchananiibacteriota</taxon>
    </lineage>
</organism>
<reference evidence="9 10" key="1">
    <citation type="journal article" date="2016" name="Nat. Commun.">
        <title>Thousands of microbial genomes shed light on interconnected biogeochemical processes in an aquifer system.</title>
        <authorList>
            <person name="Anantharaman K."/>
            <person name="Brown C.T."/>
            <person name="Hug L.A."/>
            <person name="Sharon I."/>
            <person name="Castelle C.J."/>
            <person name="Probst A.J."/>
            <person name="Thomas B.C."/>
            <person name="Singh A."/>
            <person name="Wilkins M.J."/>
            <person name="Karaoz U."/>
            <person name="Brodie E.L."/>
            <person name="Williams K.H."/>
            <person name="Hubbard S.S."/>
            <person name="Banfield J.F."/>
        </authorList>
    </citation>
    <scope>NUCLEOTIDE SEQUENCE [LARGE SCALE GENOMIC DNA]</scope>
</reference>